<feature type="domain" description="Solute-binding protein family 3/N-terminal" evidence="2">
    <location>
        <begin position="77"/>
        <end position="281"/>
    </location>
</feature>
<evidence type="ECO:0000256" key="1">
    <source>
        <dbReference type="ARBA" id="ARBA00010742"/>
    </source>
</evidence>
<dbReference type="Proteomes" id="UP001365846">
    <property type="component" value="Unassembled WGS sequence"/>
</dbReference>
<proteinExistence type="inferred from homology"/>
<dbReference type="InterPro" id="IPR001638">
    <property type="entry name" value="Solute-binding_3/MltF_N"/>
</dbReference>
<dbReference type="SMART" id="SM00062">
    <property type="entry name" value="PBPb"/>
    <property type="match status" value="1"/>
</dbReference>
<dbReference type="PROSITE" id="PS51318">
    <property type="entry name" value="TAT"/>
    <property type="match status" value="1"/>
</dbReference>
<protein>
    <submittedName>
        <fullName evidence="3">ABC transporter substrate-binding protein</fullName>
    </submittedName>
</protein>
<sequence length="374" mass="38939">MNTPDLHIPGARRRFLTQAGSALLGTAGALWLAGCSKEGAPTAASSAPAAPAAPPASAQPQLTIAIIGDGRTGVFASLRAGEGGRKLEEEIGAEVVWQPGFTASLPVMEGIKAGGVDFSFATATAVVNAVAAGVPIVPLAAYALPADEVDVLVAANSPIRSAADLKGRKIAHQNGTTGTYSLVKYLEGAGLRLSDVEAVSLSGADAYTAFAQGSIDAWIHWQPASALALAKLGDKARTLPAVKTYDWAFYVARTGFAEQHPQVAAKLVRLIRETQQYIVAHPDDTVASWAAQGGFEAGSTEQKVYRQLIVDQRLSDSGATALRPIDEAAAASTQDLADNFHALGVLPNRTDVRSFLLDPKFDAYRKQVAAELGA</sequence>
<comment type="similarity">
    <text evidence="1">Belongs to the bacterial solute-binding protein SsuA/TauA family.</text>
</comment>
<dbReference type="PANTHER" id="PTHR30024:SF42">
    <property type="entry name" value="ALIPHATIC SULFONATES-BINDING PROTEIN-RELATED"/>
    <property type="match status" value="1"/>
</dbReference>
<accession>A0ABU8VRM4</accession>
<dbReference type="InterPro" id="IPR006311">
    <property type="entry name" value="TAT_signal"/>
</dbReference>
<evidence type="ECO:0000313" key="4">
    <source>
        <dbReference type="Proteomes" id="UP001365846"/>
    </source>
</evidence>
<dbReference type="EMBL" id="JBBKZU010000022">
    <property type="protein sequence ID" value="MEJ8815675.1"/>
    <property type="molecule type" value="Genomic_DNA"/>
</dbReference>
<name>A0ABU8VRM4_9BURK</name>
<dbReference type="RefSeq" id="WP_340360874.1">
    <property type="nucleotide sequence ID" value="NZ_JBBKZU010000022.1"/>
</dbReference>
<dbReference type="PANTHER" id="PTHR30024">
    <property type="entry name" value="ALIPHATIC SULFONATES-BINDING PROTEIN-RELATED"/>
    <property type="match status" value="1"/>
</dbReference>
<evidence type="ECO:0000313" key="3">
    <source>
        <dbReference type="EMBL" id="MEJ8815675.1"/>
    </source>
</evidence>
<dbReference type="InterPro" id="IPR015168">
    <property type="entry name" value="SsuA/THI5"/>
</dbReference>
<dbReference type="Gene3D" id="3.40.190.10">
    <property type="entry name" value="Periplasmic binding protein-like II"/>
    <property type="match status" value="2"/>
</dbReference>
<dbReference type="Pfam" id="PF09084">
    <property type="entry name" value="NMT1"/>
    <property type="match status" value="1"/>
</dbReference>
<gene>
    <name evidence="3" type="ORF">WKW77_31745</name>
</gene>
<comment type="caution">
    <text evidence="3">The sequence shown here is derived from an EMBL/GenBank/DDBJ whole genome shotgun (WGS) entry which is preliminary data.</text>
</comment>
<evidence type="ECO:0000259" key="2">
    <source>
        <dbReference type="SMART" id="SM00062"/>
    </source>
</evidence>
<dbReference type="SUPFAM" id="SSF53850">
    <property type="entry name" value="Periplasmic binding protein-like II"/>
    <property type="match status" value="1"/>
</dbReference>
<keyword evidence="4" id="KW-1185">Reference proteome</keyword>
<organism evidence="3 4">
    <name type="scientific">Variovorax ureilyticus</name>
    <dbReference type="NCBI Taxonomy" id="1836198"/>
    <lineage>
        <taxon>Bacteria</taxon>
        <taxon>Pseudomonadati</taxon>
        <taxon>Pseudomonadota</taxon>
        <taxon>Betaproteobacteria</taxon>
        <taxon>Burkholderiales</taxon>
        <taxon>Comamonadaceae</taxon>
        <taxon>Variovorax</taxon>
    </lineage>
</organism>
<reference evidence="3 4" key="1">
    <citation type="submission" date="2024-03" db="EMBL/GenBank/DDBJ databases">
        <title>Novel species of the genus Variovorax.</title>
        <authorList>
            <person name="Liu Q."/>
            <person name="Xin Y.-H."/>
        </authorList>
    </citation>
    <scope>NUCLEOTIDE SEQUENCE [LARGE SCALE GENOMIC DNA]</scope>
    <source>
        <strain evidence="3 4">KACC 18899</strain>
    </source>
</reference>